<evidence type="ECO:0000313" key="4">
    <source>
        <dbReference type="EMBL" id="PIE62255.1"/>
    </source>
</evidence>
<dbReference type="SUPFAM" id="SSF55347">
    <property type="entry name" value="Glyceraldehyde-3-phosphate dehydrogenase-like, C-terminal domain"/>
    <property type="match status" value="1"/>
</dbReference>
<dbReference type="InterPro" id="IPR020830">
    <property type="entry name" value="GlycerAld_3-P_DH_AS"/>
</dbReference>
<evidence type="ECO:0000256" key="2">
    <source>
        <dbReference type="RuleBase" id="RU000397"/>
    </source>
</evidence>
<dbReference type="PANTHER" id="PTHR43148">
    <property type="entry name" value="GLYCERALDEHYDE-3-PHOSPHATE DEHYDROGENASE 2"/>
    <property type="match status" value="1"/>
</dbReference>
<dbReference type="InterPro" id="IPR020829">
    <property type="entry name" value="GlycerAld_3-P_DH_cat"/>
</dbReference>
<evidence type="ECO:0000259" key="3">
    <source>
        <dbReference type="SMART" id="SM00846"/>
    </source>
</evidence>
<evidence type="ECO:0000313" key="5">
    <source>
        <dbReference type="Proteomes" id="UP000231203"/>
    </source>
</evidence>
<dbReference type="Pfam" id="PF02800">
    <property type="entry name" value="Gp_dh_C"/>
    <property type="match status" value="1"/>
</dbReference>
<dbReference type="SUPFAM" id="SSF51735">
    <property type="entry name" value="NAD(P)-binding Rossmann-fold domains"/>
    <property type="match status" value="1"/>
</dbReference>
<accession>A0A2G6MQF7</accession>
<dbReference type="GO" id="GO:0016620">
    <property type="term" value="F:oxidoreductase activity, acting on the aldehyde or oxo group of donors, NAD or NADP as acceptor"/>
    <property type="evidence" value="ECO:0007669"/>
    <property type="project" value="InterPro"/>
</dbReference>
<dbReference type="SMART" id="SM00846">
    <property type="entry name" value="Gp_dh_N"/>
    <property type="match status" value="1"/>
</dbReference>
<evidence type="ECO:0000256" key="1">
    <source>
        <dbReference type="ARBA" id="ARBA00023002"/>
    </source>
</evidence>
<reference evidence="4 5" key="1">
    <citation type="submission" date="2017-10" db="EMBL/GenBank/DDBJ databases">
        <title>Novel microbial diversity and functional potential in the marine mammal oral microbiome.</title>
        <authorList>
            <person name="Dudek N.K."/>
            <person name="Sun C.L."/>
            <person name="Burstein D."/>
            <person name="Kantor R.S."/>
            <person name="Aliaga Goltsman D.S."/>
            <person name="Bik E.M."/>
            <person name="Thomas B.C."/>
            <person name="Banfield J.F."/>
            <person name="Relman D.A."/>
        </authorList>
    </citation>
    <scope>NUCLEOTIDE SEQUENCE [LARGE SCALE GENOMIC DNA]</scope>
    <source>
        <strain evidence="4">DOLJORAL78_47_202</strain>
    </source>
</reference>
<keyword evidence="1" id="KW-0560">Oxidoreductase</keyword>
<name>A0A2G6MQF7_9BACT</name>
<dbReference type="PRINTS" id="PR00078">
    <property type="entry name" value="G3PDHDRGNASE"/>
</dbReference>
<comment type="similarity">
    <text evidence="2">Belongs to the glyceraldehyde-3-phosphate dehydrogenase family.</text>
</comment>
<dbReference type="Pfam" id="PF00044">
    <property type="entry name" value="Gp_dh_N"/>
    <property type="match status" value="1"/>
</dbReference>
<gene>
    <name evidence="4" type="ORF">CSA25_06030</name>
</gene>
<organism evidence="4 5">
    <name type="scientific">Desulfobacter postgatei</name>
    <dbReference type="NCBI Taxonomy" id="2293"/>
    <lineage>
        <taxon>Bacteria</taxon>
        <taxon>Pseudomonadati</taxon>
        <taxon>Thermodesulfobacteriota</taxon>
        <taxon>Desulfobacteria</taxon>
        <taxon>Desulfobacterales</taxon>
        <taxon>Desulfobacteraceae</taxon>
        <taxon>Desulfobacter</taxon>
    </lineage>
</organism>
<dbReference type="InterPro" id="IPR036291">
    <property type="entry name" value="NAD(P)-bd_dom_sf"/>
</dbReference>
<feature type="domain" description="Glyceraldehyde 3-phosphate dehydrogenase NAD(P) binding" evidence="3">
    <location>
        <begin position="6"/>
        <end position="191"/>
    </location>
</feature>
<dbReference type="GO" id="GO:0051287">
    <property type="term" value="F:NAD binding"/>
    <property type="evidence" value="ECO:0007669"/>
    <property type="project" value="InterPro"/>
</dbReference>
<comment type="caution">
    <text evidence="4">The sequence shown here is derived from an EMBL/GenBank/DDBJ whole genome shotgun (WGS) entry which is preliminary data.</text>
</comment>
<dbReference type="AlphaFoldDB" id="A0A2G6MQF7"/>
<dbReference type="Gene3D" id="3.30.360.10">
    <property type="entry name" value="Dihydrodipicolinate Reductase, domain 2"/>
    <property type="match status" value="1"/>
</dbReference>
<dbReference type="InterPro" id="IPR020831">
    <property type="entry name" value="GlycerAld/Erythrose_P_DH"/>
</dbReference>
<sequence>MSTDTSKILGINGLGRIGKLTLWHHAGRQFFNEIVINVGREVGTSMDDLIHYIKRDSTYGRLEAFLHGFKGAAEPVITDVDPGSGTFMVNGVKVKILSTDRNPKDIAWADNHVELVVDTTGQFLDPNLESDAPSGAIRGHLDAGARKVIASAPFKLKQGAAIPDDAVTTVMGINDKDYDPVRHNLISNASCTTTCLAHMIKPLLDAFGVDRLLSASMATIHAATSSQEVLDRLPKTGKTDLRKNRSIMNNIILTTTGAAKALQQVLPEMANIGFIAESVRIPTATGSLIVLVLNLQEELDIPTVKRDMINQIYQDTAQKQSDGYLIFTEKQNVSSDIIGTPRAAAVIEGHETHTRTASISINLAHMRGIDKEMLENIQDRVCAIQVTQAVIYGWYDNEMASYVNMLGDRTVTIAESME</sequence>
<proteinExistence type="inferred from homology"/>
<dbReference type="EMBL" id="PDTI01000053">
    <property type="protein sequence ID" value="PIE62255.1"/>
    <property type="molecule type" value="Genomic_DNA"/>
</dbReference>
<dbReference type="InterPro" id="IPR020828">
    <property type="entry name" value="GlycerAld_3-P_DH_NAD(P)-bd"/>
</dbReference>
<dbReference type="PROSITE" id="PS00071">
    <property type="entry name" value="GAPDH"/>
    <property type="match status" value="1"/>
</dbReference>
<protein>
    <submittedName>
        <fullName evidence="4">Glyceraldehyde-3-phosphate dehydrogenase</fullName>
    </submittedName>
</protein>
<dbReference type="Gene3D" id="3.40.50.720">
    <property type="entry name" value="NAD(P)-binding Rossmann-like Domain"/>
    <property type="match status" value="1"/>
</dbReference>
<dbReference type="Proteomes" id="UP000231203">
    <property type="component" value="Unassembled WGS sequence"/>
</dbReference>